<evidence type="ECO:0000313" key="3">
    <source>
        <dbReference type="Proteomes" id="UP000650467"/>
    </source>
</evidence>
<organism evidence="2 3">
    <name type="scientific">Chlamydomonas incerta</name>
    <dbReference type="NCBI Taxonomy" id="51695"/>
    <lineage>
        <taxon>Eukaryota</taxon>
        <taxon>Viridiplantae</taxon>
        <taxon>Chlorophyta</taxon>
        <taxon>core chlorophytes</taxon>
        <taxon>Chlorophyceae</taxon>
        <taxon>CS clade</taxon>
        <taxon>Chlamydomonadales</taxon>
        <taxon>Chlamydomonadaceae</taxon>
        <taxon>Chlamydomonas</taxon>
    </lineage>
</organism>
<dbReference type="Proteomes" id="UP000650467">
    <property type="component" value="Unassembled WGS sequence"/>
</dbReference>
<keyword evidence="3" id="KW-1185">Reference proteome</keyword>
<gene>
    <name evidence="2" type="ORF">HXX76_008344</name>
</gene>
<dbReference type="EMBL" id="JAEHOC010000019">
    <property type="protein sequence ID" value="KAG2433277.1"/>
    <property type="molecule type" value="Genomic_DNA"/>
</dbReference>
<feature type="compositionally biased region" description="Low complexity" evidence="1">
    <location>
        <begin position="64"/>
        <end position="81"/>
    </location>
</feature>
<comment type="caution">
    <text evidence="2">The sequence shown here is derived from an EMBL/GenBank/DDBJ whole genome shotgun (WGS) entry which is preliminary data.</text>
</comment>
<sequence>MGHFISVSYVLQTKGIEAPLYLQFWEIMKSLLALQVDSGQSRVCLFSGALESEPDTAEGEPDTAEGSADSAEGSADSAEGSPDTAGEPNTAEGELGAVEVELGTADGEPGHTVLAYEARLTGEAVSGRSEFVLVQAPGTSTLPIKKGLEDVGSAGGLTPLLVAEVKAKASFDEHIWQPLACAVELMKKCPSQPEMWVILTDIETWDFVRVKRLPCTMVTAAAGGRTAPSGAAATAGVAAVVGGAAAAGAVAPAGVSAPAGGAALAGAAAPAGAAAGGDAAAVAGGVAAAVGTQYLFKRMDTVNTYLDSPSDGYLQLLAVLHHIIYPKEKLGDLLDRVEKSRGALQTRAEKWVRDAKKKTAAKAAAEVEAKVKAAQAAQAEAEAEAKAAKAAQAEAEAKLKAIQAEAEAKVKAAQAEAEATVKAAQAEAEGPTDQNCSG</sequence>
<reference evidence="2" key="1">
    <citation type="journal article" date="2020" name="bioRxiv">
        <title>Comparative genomics of Chlamydomonas.</title>
        <authorList>
            <person name="Craig R.J."/>
            <person name="Hasan A.R."/>
            <person name="Ness R.W."/>
            <person name="Keightley P.D."/>
        </authorList>
    </citation>
    <scope>NUCLEOTIDE SEQUENCE</scope>
    <source>
        <strain evidence="2">SAG 7.73</strain>
    </source>
</reference>
<dbReference type="AlphaFoldDB" id="A0A835SXG6"/>
<feature type="region of interest" description="Disordered" evidence="1">
    <location>
        <begin position="51"/>
        <end position="91"/>
    </location>
</feature>
<feature type="region of interest" description="Disordered" evidence="1">
    <location>
        <begin position="413"/>
        <end position="438"/>
    </location>
</feature>
<protein>
    <submittedName>
        <fullName evidence="2">Uncharacterized protein</fullName>
    </submittedName>
</protein>
<name>A0A835SXG6_CHLIN</name>
<evidence type="ECO:0000256" key="1">
    <source>
        <dbReference type="SAM" id="MobiDB-lite"/>
    </source>
</evidence>
<feature type="compositionally biased region" description="Low complexity" evidence="1">
    <location>
        <begin position="413"/>
        <end position="429"/>
    </location>
</feature>
<feature type="compositionally biased region" description="Acidic residues" evidence="1">
    <location>
        <begin position="52"/>
        <end position="63"/>
    </location>
</feature>
<proteinExistence type="predicted"/>
<accession>A0A835SXG6</accession>
<evidence type="ECO:0000313" key="2">
    <source>
        <dbReference type="EMBL" id="KAG2433277.1"/>
    </source>
</evidence>
<dbReference type="OrthoDB" id="557428at2759"/>